<evidence type="ECO:0000313" key="1">
    <source>
        <dbReference type="EMBL" id="REH28437.1"/>
    </source>
</evidence>
<reference evidence="1 2" key="1">
    <citation type="submission" date="2018-08" db="EMBL/GenBank/DDBJ databases">
        <title>Genomic Encyclopedia of Archaeal and Bacterial Type Strains, Phase II (KMG-II): from individual species to whole genera.</title>
        <authorList>
            <person name="Goeker M."/>
        </authorList>
    </citation>
    <scope>NUCLEOTIDE SEQUENCE [LARGE SCALE GENOMIC DNA]</scope>
    <source>
        <strain evidence="1 2">DSM 45791</strain>
    </source>
</reference>
<dbReference type="OrthoDB" id="3690688at2"/>
<keyword evidence="2" id="KW-1185">Reference proteome</keyword>
<proteinExistence type="predicted"/>
<dbReference type="EMBL" id="QUNO01000027">
    <property type="protein sequence ID" value="REH28437.1"/>
    <property type="molecule type" value="Genomic_DNA"/>
</dbReference>
<name>A0A3E0GWJ0_9PSEU</name>
<accession>A0A3E0GWJ0</accession>
<protein>
    <submittedName>
        <fullName evidence="1">Uncharacterized protein</fullName>
    </submittedName>
</protein>
<evidence type="ECO:0000313" key="2">
    <source>
        <dbReference type="Proteomes" id="UP000256269"/>
    </source>
</evidence>
<organism evidence="1 2">
    <name type="scientific">Kutzneria buriramensis</name>
    <dbReference type="NCBI Taxonomy" id="1045776"/>
    <lineage>
        <taxon>Bacteria</taxon>
        <taxon>Bacillati</taxon>
        <taxon>Actinomycetota</taxon>
        <taxon>Actinomycetes</taxon>
        <taxon>Pseudonocardiales</taxon>
        <taxon>Pseudonocardiaceae</taxon>
        <taxon>Kutzneria</taxon>
    </lineage>
</organism>
<dbReference type="RefSeq" id="WP_116181467.1">
    <property type="nucleotide sequence ID" value="NZ_CP144375.1"/>
</dbReference>
<sequence length="168" mass="18411">MPTIPAPRTTCDPLDAADAFIVSLHTVVHAPRQTARTRVVLRARRDGVDRYAPGLELGSRVIDTRNCRAVNGILLFDNALLAGETCIVEYEVCRAPSDHWEHVLATSAWDLVIQVRFHPAAPPARCLGYQGNDGRLVESPVTLTGGMSAHTVTLDARPGVHGIRWEWT</sequence>
<gene>
    <name evidence="1" type="ORF">BCF44_12717</name>
</gene>
<comment type="caution">
    <text evidence="1">The sequence shown here is derived from an EMBL/GenBank/DDBJ whole genome shotgun (WGS) entry which is preliminary data.</text>
</comment>
<dbReference type="AlphaFoldDB" id="A0A3E0GWJ0"/>
<dbReference type="Proteomes" id="UP000256269">
    <property type="component" value="Unassembled WGS sequence"/>
</dbReference>